<dbReference type="InterPro" id="IPR045843">
    <property type="entry name" value="IND-like"/>
</dbReference>
<dbReference type="GO" id="GO:0000978">
    <property type="term" value="F:RNA polymerase II cis-regulatory region sequence-specific DNA binding"/>
    <property type="evidence" value="ECO:0007669"/>
    <property type="project" value="TreeGrafter"/>
</dbReference>
<dbReference type="InterPro" id="IPR036638">
    <property type="entry name" value="HLH_DNA-bd_sf"/>
</dbReference>
<organism evidence="7 8">
    <name type="scientific">Morella rubra</name>
    <name type="common">Chinese bayberry</name>
    <dbReference type="NCBI Taxonomy" id="262757"/>
    <lineage>
        <taxon>Eukaryota</taxon>
        <taxon>Viridiplantae</taxon>
        <taxon>Streptophyta</taxon>
        <taxon>Embryophyta</taxon>
        <taxon>Tracheophyta</taxon>
        <taxon>Spermatophyta</taxon>
        <taxon>Magnoliopsida</taxon>
        <taxon>eudicotyledons</taxon>
        <taxon>Gunneridae</taxon>
        <taxon>Pentapetalae</taxon>
        <taxon>rosids</taxon>
        <taxon>fabids</taxon>
        <taxon>Fagales</taxon>
        <taxon>Myricaceae</taxon>
        <taxon>Morella</taxon>
    </lineage>
</organism>
<name>A0A6A1WSG7_9ROSI</name>
<evidence type="ECO:0000256" key="2">
    <source>
        <dbReference type="ARBA" id="ARBA00023015"/>
    </source>
</evidence>
<evidence type="ECO:0000256" key="1">
    <source>
        <dbReference type="ARBA" id="ARBA00004123"/>
    </source>
</evidence>
<dbReference type="GO" id="GO:0005634">
    <property type="term" value="C:nucleus"/>
    <property type="evidence" value="ECO:0007669"/>
    <property type="project" value="UniProtKB-SubCell"/>
</dbReference>
<reference evidence="7" key="1">
    <citation type="submission" date="2018-07" db="EMBL/GenBank/DDBJ databases">
        <authorList>
            <person name="Gao Z.-S."/>
            <person name="Jia H.-M."/>
            <person name="Jia H.-J."/>
            <person name="Cai Q.-L."/>
            <person name="Wang Y."/>
            <person name="Zhao H.-B."/>
        </authorList>
    </citation>
    <scope>NUCLEOTIDE SEQUENCE</scope>
    <source>
        <tissue evidence="7">Leaves</tissue>
    </source>
</reference>
<keyword evidence="3" id="KW-0238">DNA-binding</keyword>
<keyword evidence="5" id="KW-0539">Nucleus</keyword>
<dbReference type="Gene3D" id="4.10.280.10">
    <property type="entry name" value="Helix-loop-helix DNA-binding domain"/>
    <property type="match status" value="1"/>
</dbReference>
<protein>
    <submittedName>
        <fullName evidence="7">Transcription factor bHLH84</fullName>
    </submittedName>
</protein>
<evidence type="ECO:0000313" key="7">
    <source>
        <dbReference type="EMBL" id="KAB1228275.1"/>
    </source>
</evidence>
<dbReference type="GO" id="GO:0000981">
    <property type="term" value="F:DNA-binding transcription factor activity, RNA polymerase II-specific"/>
    <property type="evidence" value="ECO:0007669"/>
    <property type="project" value="TreeGrafter"/>
</dbReference>
<dbReference type="Proteomes" id="UP000516437">
    <property type="component" value="Unassembled WGS sequence"/>
</dbReference>
<gene>
    <name evidence="6" type="ORF">CJ030_MR7G001997</name>
    <name evidence="7" type="ORF">CJ030_MR7G002002</name>
</gene>
<dbReference type="OrthoDB" id="651283at2759"/>
<accession>A0A6A1WSG7</accession>
<sequence length="96" mass="10729">MEVLAEAASPWTAADDSEIKAFMEKRRERINGGAQNPTEPCPTKIDISTMLEEAAQYVKFLQLQIKLLSSDELWMFAPIPYDGMNTGLDLKINPPS</sequence>
<evidence type="ECO:0000256" key="5">
    <source>
        <dbReference type="ARBA" id="ARBA00023242"/>
    </source>
</evidence>
<evidence type="ECO:0000313" key="6">
    <source>
        <dbReference type="EMBL" id="KAB1228270.1"/>
    </source>
</evidence>
<reference evidence="7" key="3">
    <citation type="submission" date="2019-09" db="EMBL/GenBank/DDBJ databases">
        <authorList>
            <person name="Gao Z."/>
        </authorList>
    </citation>
    <scope>NUCLEOTIDE SEQUENCE</scope>
    <source>
        <tissue evidence="7">Leaves</tissue>
    </source>
</reference>
<dbReference type="EMBL" id="RXIC02000005">
    <property type="protein sequence ID" value="KAB1228270.1"/>
    <property type="molecule type" value="Genomic_DNA"/>
</dbReference>
<comment type="caution">
    <text evidence="7">The sequence shown here is derived from an EMBL/GenBank/DDBJ whole genome shotgun (WGS) entry which is preliminary data.</text>
</comment>
<dbReference type="EMBL" id="RXIC02000005">
    <property type="protein sequence ID" value="KAB1228275.1"/>
    <property type="molecule type" value="Genomic_DNA"/>
</dbReference>
<evidence type="ECO:0000313" key="8">
    <source>
        <dbReference type="Proteomes" id="UP000516437"/>
    </source>
</evidence>
<dbReference type="AlphaFoldDB" id="A0A6A1WSG7"/>
<comment type="subcellular location">
    <subcellularLocation>
        <location evidence="1">Nucleus</location>
    </subcellularLocation>
</comment>
<dbReference type="GO" id="GO:0046983">
    <property type="term" value="F:protein dimerization activity"/>
    <property type="evidence" value="ECO:0007669"/>
    <property type="project" value="InterPro"/>
</dbReference>
<keyword evidence="4" id="KW-0804">Transcription</keyword>
<dbReference type="SUPFAM" id="SSF47459">
    <property type="entry name" value="HLH, helix-loop-helix DNA-binding domain"/>
    <property type="match status" value="1"/>
</dbReference>
<keyword evidence="8" id="KW-1185">Reference proteome</keyword>
<reference evidence="7 8" key="2">
    <citation type="journal article" date="2019" name="Plant Biotechnol. J.">
        <title>The red bayberry genome and genetic basis of sex determination.</title>
        <authorList>
            <person name="Jia H.M."/>
            <person name="Jia H.J."/>
            <person name="Cai Q.L."/>
            <person name="Wang Y."/>
            <person name="Zhao H.B."/>
            <person name="Yang W.F."/>
            <person name="Wang G.Y."/>
            <person name="Li Y.H."/>
            <person name="Zhan D.L."/>
            <person name="Shen Y.T."/>
            <person name="Niu Q.F."/>
            <person name="Chang L."/>
            <person name="Qiu J."/>
            <person name="Zhao L."/>
            <person name="Xie H.B."/>
            <person name="Fu W.Y."/>
            <person name="Jin J."/>
            <person name="Li X.W."/>
            <person name="Jiao Y."/>
            <person name="Zhou C.C."/>
            <person name="Tu T."/>
            <person name="Chai C.Y."/>
            <person name="Gao J.L."/>
            <person name="Fan L.J."/>
            <person name="van de Weg E."/>
            <person name="Wang J.Y."/>
            <person name="Gao Z.S."/>
        </authorList>
    </citation>
    <scope>NUCLEOTIDE SEQUENCE [LARGE SCALE GENOMIC DNA]</scope>
    <source>
        <tissue evidence="7">Leaves</tissue>
    </source>
</reference>
<keyword evidence="2" id="KW-0805">Transcription regulation</keyword>
<evidence type="ECO:0000256" key="4">
    <source>
        <dbReference type="ARBA" id="ARBA00023163"/>
    </source>
</evidence>
<proteinExistence type="predicted"/>
<dbReference type="PANTHER" id="PTHR16223">
    <property type="entry name" value="TRANSCRIPTION FACTOR BHLH83-RELATED"/>
    <property type="match status" value="1"/>
</dbReference>
<evidence type="ECO:0000256" key="3">
    <source>
        <dbReference type="ARBA" id="ARBA00023125"/>
    </source>
</evidence>
<dbReference type="PANTHER" id="PTHR16223:SF274">
    <property type="entry name" value="TRANSCRIPTION FACTOR BHLH84"/>
    <property type="match status" value="1"/>
</dbReference>